<dbReference type="EMBL" id="CCKQ01011815">
    <property type="protein sequence ID" value="CDW83391.1"/>
    <property type="molecule type" value="Genomic_DNA"/>
</dbReference>
<gene>
    <name evidence="2" type="primary">Contig11164.g11926</name>
    <name evidence="2" type="ORF">STYLEM_12437</name>
</gene>
<evidence type="ECO:0000313" key="2">
    <source>
        <dbReference type="EMBL" id="CDW83391.1"/>
    </source>
</evidence>
<dbReference type="InParanoid" id="A0A078ANB5"/>
<name>A0A078ANB5_STYLE</name>
<organism evidence="2 3">
    <name type="scientific">Stylonychia lemnae</name>
    <name type="common">Ciliate</name>
    <dbReference type="NCBI Taxonomy" id="5949"/>
    <lineage>
        <taxon>Eukaryota</taxon>
        <taxon>Sar</taxon>
        <taxon>Alveolata</taxon>
        <taxon>Ciliophora</taxon>
        <taxon>Intramacronucleata</taxon>
        <taxon>Spirotrichea</taxon>
        <taxon>Stichotrichia</taxon>
        <taxon>Sporadotrichida</taxon>
        <taxon>Oxytrichidae</taxon>
        <taxon>Stylonychinae</taxon>
        <taxon>Stylonychia</taxon>
    </lineage>
</organism>
<protein>
    <submittedName>
        <fullName evidence="2">Uncharacterized protein</fullName>
    </submittedName>
</protein>
<dbReference type="AlphaFoldDB" id="A0A078ANB5"/>
<evidence type="ECO:0000256" key="1">
    <source>
        <dbReference type="SAM" id="Coils"/>
    </source>
</evidence>
<accession>A0A078ANB5</accession>
<keyword evidence="3" id="KW-1185">Reference proteome</keyword>
<dbReference type="Proteomes" id="UP000039865">
    <property type="component" value="Unassembled WGS sequence"/>
</dbReference>
<evidence type="ECO:0000313" key="3">
    <source>
        <dbReference type="Proteomes" id="UP000039865"/>
    </source>
</evidence>
<proteinExistence type="predicted"/>
<feature type="coiled-coil region" evidence="1">
    <location>
        <begin position="143"/>
        <end position="173"/>
    </location>
</feature>
<reference evidence="2 3" key="1">
    <citation type="submission" date="2014-06" db="EMBL/GenBank/DDBJ databases">
        <authorList>
            <person name="Swart Estienne"/>
        </authorList>
    </citation>
    <scope>NUCLEOTIDE SEQUENCE [LARGE SCALE GENOMIC DNA]</scope>
    <source>
        <strain evidence="2 3">130c</strain>
    </source>
</reference>
<keyword evidence="1" id="KW-0175">Coiled coil</keyword>
<sequence length="617" mass="73522">MLTHVTTDFESEDLTLIKSNLYLSPSEVLRFLSLIYYQVLKQLNEKDINATQFIQSQSVSLDPMIILREASVILEFQTKDLIQRYSKSLIQKNIDQLNYLCTCVDKLVFGQFISSQNWQVLKELMVEKNLEIQEKYGYDVDLSDKAMIEEKQVEKRLTEIQEEIKDIKSLKQNEIEYIAKTKWIPAHHILDILQNINQDTKVQIYIDLMDKIQDVYTFQFRLFASKSLMFLKQIDEKNLSQNDQFIKNMSANVFRRLRGNFPELKGFLYNLKSLHIFDEVKILKAESLNMITKIRKNEVSQQFLERVIIQYSDKEEEVLKNLKGKVQQSYKYLNSTFQKSVHNNVNTQIIGSFDLGTLYVQYHHYRLDLAVCSELFEDPFKFLESILPLLKLNDSQIIAKNHEFSEKTKINRQYFTLRCSNPEHENDFDIYLIFTKGKDDYIVKQHNEFKEVLNKCYKLKLAYRTISAWAKEYLYDNTVDFDMFSQYELQLLFIDFLKHNQIFTQDLSQMKVNFLQFDSQQFFIDFFIYLLITFKAVQVNPIQTPALDEKCSNKDYKQAQDQDIKIQDNYSFYQMKDKLGNYVDTRILFRDYMDVTSMFRQINQTLKQIIDGINFFD</sequence>